<organism evidence="1 2">
    <name type="scientific">Modicisalibacter xianhensis</name>
    <dbReference type="NCBI Taxonomy" id="442341"/>
    <lineage>
        <taxon>Bacteria</taxon>
        <taxon>Pseudomonadati</taxon>
        <taxon>Pseudomonadota</taxon>
        <taxon>Gammaproteobacteria</taxon>
        <taxon>Oceanospirillales</taxon>
        <taxon>Halomonadaceae</taxon>
        <taxon>Modicisalibacter</taxon>
    </lineage>
</organism>
<sequence>MNLTAMDADHFIEDMQRLISKPEFQSLSRYNQERNWLSYLHLKESHYCSILEWLLAPDEGHGLGDFFLKRMLAAANRTALADKDSDICLSITSRLESGTWLGIDELFTHSLSASLVSREIVSNEDAKRIDLLVVDPILQVVVAIERKDGSAVHTGQLQSYQHWVESNYPDYYQLFILSDSRGLNHCLPPSSPWIHLDDTWLIEALKETLIPGRLPDELNQRFEDLLYLFDEYGEYREPFYRGIEQELNQFALENRDILQRLRANSISNIETRAFMTRLLPNLDKGGETTMRRALLLSCRYHTLLGDLLTRDSLTGLSEKINELYREAALEFEIYDETLRIGTKGMQAAWEAGKIEDWPVWVTLHTPHQDCRATTQEMASEGSQLPTLTLNLDMKATAGMDKDKAKQLAIKHGLSLKPRWTYKRVELPSDSDAFNNLSRFKPWIEDLCNLARALGY</sequence>
<evidence type="ECO:0000313" key="1">
    <source>
        <dbReference type="EMBL" id="TDX26781.1"/>
    </source>
</evidence>
<accession>A0A4R8FW22</accession>
<dbReference type="EMBL" id="SOEC01000015">
    <property type="protein sequence ID" value="TDX26781.1"/>
    <property type="molecule type" value="Genomic_DNA"/>
</dbReference>
<dbReference type="AlphaFoldDB" id="A0A4R8FW22"/>
<dbReference type="Pfam" id="PF14281">
    <property type="entry name" value="PDDEXK_4"/>
    <property type="match status" value="1"/>
</dbReference>
<dbReference type="Proteomes" id="UP000294489">
    <property type="component" value="Unassembled WGS sequence"/>
</dbReference>
<comment type="caution">
    <text evidence="1">The sequence shown here is derived from an EMBL/GenBank/DDBJ whole genome shotgun (WGS) entry which is preliminary data.</text>
</comment>
<dbReference type="RefSeq" id="WP_134019328.1">
    <property type="nucleotide sequence ID" value="NZ_SOEC01000015.1"/>
</dbReference>
<reference evidence="1 2" key="1">
    <citation type="submission" date="2019-03" db="EMBL/GenBank/DDBJ databases">
        <title>Freshwater and sediment microbial communities from various areas in North America, analyzing microbe dynamics in response to fracking.</title>
        <authorList>
            <person name="Lamendella R."/>
        </authorList>
    </citation>
    <scope>NUCLEOTIDE SEQUENCE [LARGE SCALE GENOMIC DNA]</scope>
    <source>
        <strain evidence="1 2">6_TX</strain>
    </source>
</reference>
<protein>
    <submittedName>
        <fullName evidence="1">PD-(D/E)XK nuclease superfamily protein</fullName>
    </submittedName>
</protein>
<name>A0A4R8FW22_9GAMM</name>
<dbReference type="InterPro" id="IPR029470">
    <property type="entry name" value="PDDEXK_4"/>
</dbReference>
<proteinExistence type="predicted"/>
<gene>
    <name evidence="1" type="ORF">DFO67_11546</name>
</gene>
<dbReference type="OrthoDB" id="6346224at2"/>
<evidence type="ECO:0000313" key="2">
    <source>
        <dbReference type="Proteomes" id="UP000294489"/>
    </source>
</evidence>